<reference evidence="1 2" key="1">
    <citation type="submission" date="2017-10" db="EMBL/GenBank/DDBJ databases">
        <title>Extensive intraspecific genome diversity in a model arbuscular mycorrhizal fungus.</title>
        <authorList>
            <person name="Chen E.C.H."/>
            <person name="Morin E."/>
            <person name="Baudet D."/>
            <person name="Noel J."/>
            <person name="Ndikumana S."/>
            <person name="Charron P."/>
            <person name="St-Onge C."/>
            <person name="Giorgi J."/>
            <person name="Grigoriev I.V."/>
            <person name="Roux C."/>
            <person name="Martin F.M."/>
            <person name="Corradi N."/>
        </authorList>
    </citation>
    <scope>NUCLEOTIDE SEQUENCE [LARGE SCALE GENOMIC DNA]</scope>
    <source>
        <strain evidence="1 2">A1</strain>
    </source>
</reference>
<organism evidence="1 2">
    <name type="scientific">Rhizophagus irregularis</name>
    <dbReference type="NCBI Taxonomy" id="588596"/>
    <lineage>
        <taxon>Eukaryota</taxon>
        <taxon>Fungi</taxon>
        <taxon>Fungi incertae sedis</taxon>
        <taxon>Mucoromycota</taxon>
        <taxon>Glomeromycotina</taxon>
        <taxon>Glomeromycetes</taxon>
        <taxon>Glomerales</taxon>
        <taxon>Glomeraceae</taxon>
        <taxon>Rhizophagus</taxon>
    </lineage>
</organism>
<accession>A0A2N0SC92</accession>
<dbReference type="EMBL" id="LLXH01000096">
    <property type="protein sequence ID" value="PKC73169.1"/>
    <property type="molecule type" value="Genomic_DNA"/>
</dbReference>
<gene>
    <name evidence="1" type="ORF">RhiirA1_274789</name>
</gene>
<evidence type="ECO:0000313" key="2">
    <source>
        <dbReference type="Proteomes" id="UP000232688"/>
    </source>
</evidence>
<dbReference type="Proteomes" id="UP000232688">
    <property type="component" value="Unassembled WGS sequence"/>
</dbReference>
<dbReference type="VEuPathDB" id="FungiDB:RhiirA1_274789"/>
<evidence type="ECO:0000313" key="1">
    <source>
        <dbReference type="EMBL" id="PKC73169.1"/>
    </source>
</evidence>
<sequence>MLVLFFICGKKIFFYGVKSQMNSIDNFFCNADVIHLYGSIYYVCCGGFGLEHTGRTFRKACVCALFQGQKPASFKRENDFMLSPNLYYL</sequence>
<protein>
    <submittedName>
        <fullName evidence="1">Uncharacterized protein</fullName>
    </submittedName>
</protein>
<name>A0A2N0SC92_9GLOM</name>
<reference evidence="1 2" key="2">
    <citation type="submission" date="2017-10" db="EMBL/GenBank/DDBJ databases">
        <title>Genome analyses suggest a sexual origin of heterokaryosis in a supposedly ancient asexual fungus.</title>
        <authorList>
            <person name="Corradi N."/>
            <person name="Sedzielewska K."/>
            <person name="Noel J."/>
            <person name="Charron P."/>
            <person name="Farinelli L."/>
            <person name="Marton T."/>
            <person name="Kruger M."/>
            <person name="Pelin A."/>
            <person name="Brachmann A."/>
            <person name="Corradi N."/>
        </authorList>
    </citation>
    <scope>NUCLEOTIDE SEQUENCE [LARGE SCALE GENOMIC DNA]</scope>
    <source>
        <strain evidence="1 2">A1</strain>
    </source>
</reference>
<comment type="caution">
    <text evidence="1">The sequence shown here is derived from an EMBL/GenBank/DDBJ whole genome shotgun (WGS) entry which is preliminary data.</text>
</comment>
<dbReference type="AlphaFoldDB" id="A0A2N0SC92"/>
<proteinExistence type="predicted"/>